<keyword evidence="2" id="KW-1185">Reference proteome</keyword>
<dbReference type="Proteomes" id="UP000197619">
    <property type="component" value="Unassembled WGS sequence"/>
</dbReference>
<sequence length="126" mass="13100">MEAPGGFPTSPAPTLLLPWRKSAVPLCARGLTAAPGSSGWPWDVPALVPLSQERAGPCVTASAPHEVCRHLWVLADGAEGRVQAGTEGDGRDWSGAMPVPVKMLGLPTSMALRCSDPVSLRCPHGL</sequence>
<protein>
    <submittedName>
        <fullName evidence="1">Uncharacterized protein</fullName>
    </submittedName>
</protein>
<evidence type="ECO:0000313" key="1">
    <source>
        <dbReference type="EMBL" id="OWK51491.1"/>
    </source>
</evidence>
<evidence type="ECO:0000313" key="2">
    <source>
        <dbReference type="Proteomes" id="UP000197619"/>
    </source>
</evidence>
<accession>A0A218UD34</accession>
<reference evidence="1 2" key="1">
    <citation type="submission" date="2017-05" db="EMBL/GenBank/DDBJ databases">
        <title>Genome of assembly of the Bengalese finch, Lonchura striata domestica.</title>
        <authorList>
            <person name="Colquitt B.M."/>
            <person name="Brainard M.S."/>
        </authorList>
    </citation>
    <scope>NUCLEOTIDE SEQUENCE [LARGE SCALE GENOMIC DNA]</scope>
    <source>
        <strain evidence="1">White83orange57</strain>
    </source>
</reference>
<name>A0A218UD34_9PASE</name>
<proteinExistence type="predicted"/>
<dbReference type="AlphaFoldDB" id="A0A218UD34"/>
<gene>
    <name evidence="1" type="ORF">RLOC_00005053</name>
</gene>
<comment type="caution">
    <text evidence="1">The sequence shown here is derived from an EMBL/GenBank/DDBJ whole genome shotgun (WGS) entry which is preliminary data.</text>
</comment>
<dbReference type="EMBL" id="MUZQ01000430">
    <property type="protein sequence ID" value="OWK51491.1"/>
    <property type="molecule type" value="Genomic_DNA"/>
</dbReference>
<organism evidence="1 2">
    <name type="scientific">Lonchura striata</name>
    <name type="common">white-rumped munia</name>
    <dbReference type="NCBI Taxonomy" id="40157"/>
    <lineage>
        <taxon>Eukaryota</taxon>
        <taxon>Metazoa</taxon>
        <taxon>Chordata</taxon>
        <taxon>Craniata</taxon>
        <taxon>Vertebrata</taxon>
        <taxon>Euteleostomi</taxon>
        <taxon>Archelosauria</taxon>
        <taxon>Archosauria</taxon>
        <taxon>Dinosauria</taxon>
        <taxon>Saurischia</taxon>
        <taxon>Theropoda</taxon>
        <taxon>Coelurosauria</taxon>
        <taxon>Aves</taxon>
        <taxon>Neognathae</taxon>
        <taxon>Neoaves</taxon>
        <taxon>Telluraves</taxon>
        <taxon>Australaves</taxon>
        <taxon>Passeriformes</taxon>
        <taxon>Passeroidea</taxon>
        <taxon>Estrildidae</taxon>
        <taxon>Estrildinae</taxon>
        <taxon>Lonchura</taxon>
    </lineage>
</organism>